<dbReference type="GO" id="GO:0005737">
    <property type="term" value="C:cytoplasm"/>
    <property type="evidence" value="ECO:0007669"/>
    <property type="project" value="TreeGrafter"/>
</dbReference>
<feature type="active site" description="Nucleophile" evidence="5">
    <location>
        <position position="51"/>
    </location>
</feature>
<evidence type="ECO:0000313" key="9">
    <source>
        <dbReference type="EMBL" id="RLE50155.1"/>
    </source>
</evidence>
<feature type="disulfide bond" description="Redox-active" evidence="6">
    <location>
        <begin position="51"/>
        <end position="54"/>
    </location>
</feature>
<dbReference type="CDD" id="cd02947">
    <property type="entry name" value="TRX_family"/>
    <property type="match status" value="1"/>
</dbReference>
<gene>
    <name evidence="9" type="primary">trxA</name>
    <name evidence="9" type="ORF">DRJ31_02345</name>
</gene>
<comment type="caution">
    <text evidence="9">The sequence shown here is derived from an EMBL/GenBank/DDBJ whole genome shotgun (WGS) entry which is preliminary data.</text>
</comment>
<organism evidence="9 10">
    <name type="scientific">Thermoproteota archaeon</name>
    <dbReference type="NCBI Taxonomy" id="2056631"/>
    <lineage>
        <taxon>Archaea</taxon>
        <taxon>Thermoproteota</taxon>
    </lineage>
</organism>
<feature type="site" description="Deprotonates C-terminal active site Cys" evidence="5">
    <location>
        <position position="45"/>
    </location>
</feature>
<dbReference type="PANTHER" id="PTHR45663">
    <property type="entry name" value="GEO12009P1"/>
    <property type="match status" value="1"/>
</dbReference>
<keyword evidence="3 6" id="KW-1015">Disulfide bond</keyword>
<keyword evidence="4 6" id="KW-0676">Redox-active center</keyword>
<name>A0A497ES18_9CREN</name>
<reference evidence="9 10" key="1">
    <citation type="submission" date="2018-06" db="EMBL/GenBank/DDBJ databases">
        <title>Extensive metabolic versatility and redundancy in microbially diverse, dynamic hydrothermal sediments.</title>
        <authorList>
            <person name="Dombrowski N."/>
            <person name="Teske A."/>
            <person name="Baker B.J."/>
        </authorList>
    </citation>
    <scope>NUCLEOTIDE SEQUENCE [LARGE SCALE GENOMIC DNA]</scope>
    <source>
        <strain evidence="9">B66_G16</strain>
    </source>
</reference>
<accession>A0A497ES18</accession>
<feature type="site" description="Contributes to redox potential value" evidence="5">
    <location>
        <position position="52"/>
    </location>
</feature>
<dbReference type="GO" id="GO:0015035">
    <property type="term" value="F:protein-disulfide reductase activity"/>
    <property type="evidence" value="ECO:0007669"/>
    <property type="project" value="InterPro"/>
</dbReference>
<dbReference type="Proteomes" id="UP000278475">
    <property type="component" value="Unassembled WGS sequence"/>
</dbReference>
<dbReference type="NCBIfam" id="TIGR01068">
    <property type="entry name" value="thioredoxin"/>
    <property type="match status" value="1"/>
</dbReference>
<dbReference type="SUPFAM" id="SSF52833">
    <property type="entry name" value="Thioredoxin-like"/>
    <property type="match status" value="1"/>
</dbReference>
<evidence type="ECO:0000256" key="6">
    <source>
        <dbReference type="PIRSR" id="PIRSR000077-4"/>
    </source>
</evidence>
<feature type="active site" description="Nucleophile" evidence="5">
    <location>
        <position position="54"/>
    </location>
</feature>
<feature type="site" description="Contributes to redox potential value" evidence="5">
    <location>
        <position position="53"/>
    </location>
</feature>
<protein>
    <submittedName>
        <fullName evidence="9">Thioredoxin</fullName>
    </submittedName>
</protein>
<evidence type="ECO:0000256" key="5">
    <source>
        <dbReference type="PIRSR" id="PIRSR000077-1"/>
    </source>
</evidence>
<keyword evidence="1" id="KW-0813">Transport</keyword>
<dbReference type="PANTHER" id="PTHR45663:SF11">
    <property type="entry name" value="GEO12009P1"/>
    <property type="match status" value="1"/>
</dbReference>
<evidence type="ECO:0000259" key="8">
    <source>
        <dbReference type="PROSITE" id="PS51352"/>
    </source>
</evidence>
<dbReference type="InterPro" id="IPR005746">
    <property type="entry name" value="Thioredoxin"/>
</dbReference>
<evidence type="ECO:0000256" key="3">
    <source>
        <dbReference type="ARBA" id="ARBA00023157"/>
    </source>
</evidence>
<dbReference type="Gene3D" id="3.40.30.10">
    <property type="entry name" value="Glutaredoxin"/>
    <property type="match status" value="1"/>
</dbReference>
<feature type="region of interest" description="Disordered" evidence="7">
    <location>
        <begin position="1"/>
        <end position="20"/>
    </location>
</feature>
<dbReference type="InterPro" id="IPR036249">
    <property type="entry name" value="Thioredoxin-like_sf"/>
</dbReference>
<sequence length="127" mass="14107">MKKLRELLSKGKEPTEQRVESTVKELNEKDFDAFIGKADKPVLVDFWAEWCMPCLVMAPIVESLAKKYAGKALFAKVNVDENPGLAMRFGIYGIPTFIIFVNGKEVRRIVGAVGKAGLEAELSKFIA</sequence>
<proteinExistence type="predicted"/>
<dbReference type="PIRSF" id="PIRSF000077">
    <property type="entry name" value="Thioredoxin"/>
    <property type="match status" value="1"/>
</dbReference>
<dbReference type="Pfam" id="PF00085">
    <property type="entry name" value="Thioredoxin"/>
    <property type="match status" value="1"/>
</dbReference>
<dbReference type="AlphaFoldDB" id="A0A497ES18"/>
<dbReference type="FunFam" id="3.40.30.10:FF:000001">
    <property type="entry name" value="Thioredoxin"/>
    <property type="match status" value="1"/>
</dbReference>
<evidence type="ECO:0000256" key="1">
    <source>
        <dbReference type="ARBA" id="ARBA00022448"/>
    </source>
</evidence>
<evidence type="ECO:0000256" key="2">
    <source>
        <dbReference type="ARBA" id="ARBA00022982"/>
    </source>
</evidence>
<evidence type="ECO:0000256" key="4">
    <source>
        <dbReference type="ARBA" id="ARBA00023284"/>
    </source>
</evidence>
<evidence type="ECO:0000256" key="7">
    <source>
        <dbReference type="SAM" id="MobiDB-lite"/>
    </source>
</evidence>
<dbReference type="PRINTS" id="PR00421">
    <property type="entry name" value="THIOREDOXIN"/>
</dbReference>
<keyword evidence="2" id="KW-0249">Electron transport</keyword>
<dbReference type="PROSITE" id="PS51352">
    <property type="entry name" value="THIOREDOXIN_2"/>
    <property type="match status" value="1"/>
</dbReference>
<feature type="domain" description="Thioredoxin" evidence="8">
    <location>
        <begin position="8"/>
        <end position="127"/>
    </location>
</feature>
<dbReference type="InterPro" id="IPR013766">
    <property type="entry name" value="Thioredoxin_domain"/>
</dbReference>
<evidence type="ECO:0000313" key="10">
    <source>
        <dbReference type="Proteomes" id="UP000278475"/>
    </source>
</evidence>
<dbReference type="EMBL" id="QMQV01000012">
    <property type="protein sequence ID" value="RLE50155.1"/>
    <property type="molecule type" value="Genomic_DNA"/>
</dbReference>